<evidence type="ECO:0000313" key="2">
    <source>
        <dbReference type="EMBL" id="ELU40285.1"/>
    </source>
</evidence>
<evidence type="ECO:0000256" key="1">
    <source>
        <dbReference type="SAM" id="MobiDB-lite"/>
    </source>
</evidence>
<feature type="compositionally biased region" description="Polar residues" evidence="1">
    <location>
        <begin position="153"/>
        <end position="180"/>
    </location>
</feature>
<feature type="compositionally biased region" description="Basic and acidic residues" evidence="1">
    <location>
        <begin position="344"/>
        <end position="369"/>
    </location>
</feature>
<feature type="compositionally biased region" description="Acidic residues" evidence="1">
    <location>
        <begin position="308"/>
        <end position="318"/>
    </location>
</feature>
<gene>
    <name evidence="2" type="ORF">AG1IA_05674</name>
</gene>
<dbReference type="AlphaFoldDB" id="L8WQM9"/>
<proteinExistence type="predicted"/>
<protein>
    <submittedName>
        <fullName evidence="2">Uncharacterized protein</fullName>
    </submittedName>
</protein>
<reference evidence="2 3" key="1">
    <citation type="journal article" date="2013" name="Nat. Commun.">
        <title>The evolution and pathogenic mechanisms of the rice sheath blight pathogen.</title>
        <authorList>
            <person name="Zheng A."/>
            <person name="Lin R."/>
            <person name="Xu L."/>
            <person name="Qin P."/>
            <person name="Tang C."/>
            <person name="Ai P."/>
            <person name="Zhang D."/>
            <person name="Liu Y."/>
            <person name="Sun Z."/>
            <person name="Feng H."/>
            <person name="Wang Y."/>
            <person name="Chen Y."/>
            <person name="Liang X."/>
            <person name="Fu R."/>
            <person name="Li Q."/>
            <person name="Zhang J."/>
            <person name="Yu X."/>
            <person name="Xie Z."/>
            <person name="Ding L."/>
            <person name="Guan P."/>
            <person name="Tang J."/>
            <person name="Liang Y."/>
            <person name="Wang S."/>
            <person name="Deng Q."/>
            <person name="Li S."/>
            <person name="Zhu J."/>
            <person name="Wang L."/>
            <person name="Liu H."/>
            <person name="Li P."/>
        </authorList>
    </citation>
    <scope>NUCLEOTIDE SEQUENCE [LARGE SCALE GENOMIC DNA]</scope>
    <source>
        <strain evidence="3">AG-1 IA</strain>
    </source>
</reference>
<accession>L8WQM9</accession>
<name>L8WQM9_THACA</name>
<feature type="compositionally biased region" description="Acidic residues" evidence="1">
    <location>
        <begin position="326"/>
        <end position="340"/>
    </location>
</feature>
<organism evidence="2 3">
    <name type="scientific">Thanatephorus cucumeris (strain AG1-IA)</name>
    <name type="common">Rice sheath blight fungus</name>
    <name type="synonym">Rhizoctonia solani</name>
    <dbReference type="NCBI Taxonomy" id="983506"/>
    <lineage>
        <taxon>Eukaryota</taxon>
        <taxon>Fungi</taxon>
        <taxon>Dikarya</taxon>
        <taxon>Basidiomycota</taxon>
        <taxon>Agaricomycotina</taxon>
        <taxon>Agaricomycetes</taxon>
        <taxon>Cantharellales</taxon>
        <taxon>Ceratobasidiaceae</taxon>
        <taxon>Rhizoctonia</taxon>
        <taxon>Rhizoctonia solani AG-1</taxon>
    </lineage>
</organism>
<dbReference type="OrthoDB" id="10629432at2759"/>
<dbReference type="HOGENOM" id="CLU_750438_0_0_1"/>
<dbReference type="STRING" id="983506.L8WQM9"/>
<sequence>MELAEPMRPGFGFGFGLARRLSVLRKLLRRLAPSWLSEPEAGKPGRGGSVALGWFERNLACRSVISWAAIGNANTPWPVVLTRDFCLAIGDYVGGIDNHLLEKFVVGRSGHVFWVEKRGIGNALFAASGGRVGRIALEQTRHSLRSARRLATANRQGQAQHEATARNRNPSSNQSDDAQLATSWVVVGNETTREHGPTTCNKSRPHLGACLPPPINAPFLYIPLLSHCTHFSFSLPDSHSVTVAVHTMSAAAKPSSNPVPPEEDVESDDYDSQEDSEGGADNEAEDGSDEEEYGTALLIPNQSAQANDGDDDNDDDDTWVPPGAEPEQDSEEEDDDDDDPASAQDKDKDNKKRPRENDAPETDGKKART</sequence>
<feature type="region of interest" description="Disordered" evidence="1">
    <location>
        <begin position="249"/>
        <end position="369"/>
    </location>
</feature>
<evidence type="ECO:0000313" key="3">
    <source>
        <dbReference type="Proteomes" id="UP000011668"/>
    </source>
</evidence>
<comment type="caution">
    <text evidence="2">The sequence shown here is derived from an EMBL/GenBank/DDBJ whole genome shotgun (WGS) entry which is preliminary data.</text>
</comment>
<dbReference type="Proteomes" id="UP000011668">
    <property type="component" value="Unassembled WGS sequence"/>
</dbReference>
<keyword evidence="3" id="KW-1185">Reference proteome</keyword>
<feature type="region of interest" description="Disordered" evidence="1">
    <location>
        <begin position="148"/>
        <end position="180"/>
    </location>
</feature>
<dbReference type="EMBL" id="AFRT01001465">
    <property type="protein sequence ID" value="ELU40285.1"/>
    <property type="molecule type" value="Genomic_DNA"/>
</dbReference>
<feature type="compositionally biased region" description="Acidic residues" evidence="1">
    <location>
        <begin position="261"/>
        <end position="293"/>
    </location>
</feature>